<reference evidence="1 2" key="1">
    <citation type="submission" date="2018-03" db="EMBL/GenBank/DDBJ databases">
        <authorList>
            <person name="Gully D."/>
        </authorList>
    </citation>
    <scope>NUCLEOTIDE SEQUENCE [LARGE SCALE GENOMIC DNA]</scope>
    <source>
        <strain evidence="1">ORS3257</strain>
    </source>
</reference>
<proteinExistence type="predicted"/>
<dbReference type="AlphaFoldDB" id="A0A2U3Q6A4"/>
<organism evidence="1 2">
    <name type="scientific">Bradyrhizobium vignae</name>
    <dbReference type="NCBI Taxonomy" id="1549949"/>
    <lineage>
        <taxon>Bacteria</taxon>
        <taxon>Pseudomonadati</taxon>
        <taxon>Pseudomonadota</taxon>
        <taxon>Alphaproteobacteria</taxon>
        <taxon>Hyphomicrobiales</taxon>
        <taxon>Nitrobacteraceae</taxon>
        <taxon>Bradyrhizobium</taxon>
    </lineage>
</organism>
<evidence type="ECO:0000313" key="1">
    <source>
        <dbReference type="EMBL" id="SPP96942.1"/>
    </source>
</evidence>
<dbReference type="Proteomes" id="UP000246085">
    <property type="component" value="Chromosome BRAD3257"/>
</dbReference>
<gene>
    <name evidence="1" type="ORF">BRAD3257_6017</name>
</gene>
<sequence length="59" mass="6630">MDIIKLSVRFQKTGNGPPLLLIHTIRTPLEYLRGVLTLQQKAVLSGIKPIRTPPFPPRV</sequence>
<dbReference type="KEGG" id="bvz:BRAD3257_6017"/>
<protein>
    <submittedName>
        <fullName evidence="1">Uncharacterized protein</fullName>
    </submittedName>
</protein>
<evidence type="ECO:0000313" key="2">
    <source>
        <dbReference type="Proteomes" id="UP000246085"/>
    </source>
</evidence>
<name>A0A2U3Q6A4_9BRAD</name>
<dbReference type="EMBL" id="LS398110">
    <property type="protein sequence ID" value="SPP96942.1"/>
    <property type="molecule type" value="Genomic_DNA"/>
</dbReference>
<accession>A0A2U3Q6A4</accession>